<dbReference type="InterPro" id="IPR008490">
    <property type="entry name" value="Transposase_InsH_N"/>
</dbReference>
<evidence type="ECO:0000313" key="8">
    <source>
        <dbReference type="EMBL" id="AEJ43731.1"/>
    </source>
</evidence>
<evidence type="ECO:0000256" key="3">
    <source>
        <dbReference type="ARBA" id="ARBA00022578"/>
    </source>
</evidence>
<feature type="domain" description="Transposase InsH N-terminal" evidence="7">
    <location>
        <begin position="18"/>
        <end position="112"/>
    </location>
</feature>
<comment type="similarity">
    <text evidence="2">Belongs to the transposase 11 family.</text>
</comment>
<dbReference type="InterPro" id="IPR047959">
    <property type="entry name" value="Transpos_IS5"/>
</dbReference>
<dbReference type="SUPFAM" id="SSF53098">
    <property type="entry name" value="Ribonuclease H-like"/>
    <property type="match status" value="1"/>
</dbReference>
<dbReference type="OrthoDB" id="9774608at2"/>
<evidence type="ECO:0000259" key="7">
    <source>
        <dbReference type="Pfam" id="PF05598"/>
    </source>
</evidence>
<dbReference type="PANTHER" id="PTHR35604:SF2">
    <property type="entry name" value="TRANSPOSASE INSH FOR INSERTION SEQUENCE ELEMENT IS5A-RELATED"/>
    <property type="match status" value="1"/>
</dbReference>
<name>F8ICR6_ALIAT</name>
<dbReference type="HOGENOM" id="CLU_021293_2_0_9"/>
<reference evidence="10" key="2">
    <citation type="submission" date="2011-06" db="EMBL/GenBank/DDBJ databases">
        <title>The complete genome sequence of Alicyclobacillus acidocaldarius sp. Tc-4-1.</title>
        <authorList>
            <person name="Chen Y."/>
            <person name="He Y."/>
            <person name="Dong Z."/>
            <person name="Hu S."/>
        </authorList>
    </citation>
    <scope>NUCLEOTIDE SEQUENCE [LARGE SCALE GENOMIC DNA]</scope>
    <source>
        <strain evidence="10">Tc-4-1</strain>
    </source>
</reference>
<dbReference type="AlphaFoldDB" id="F8ICR6"/>
<dbReference type="eggNOG" id="COG3039">
    <property type="taxonomic scope" value="Bacteria"/>
</dbReference>
<evidence type="ECO:0000313" key="10">
    <source>
        <dbReference type="Proteomes" id="UP000000292"/>
    </source>
</evidence>
<dbReference type="GO" id="GO:0003677">
    <property type="term" value="F:DNA binding"/>
    <property type="evidence" value="ECO:0007669"/>
    <property type="project" value="UniProtKB-KW"/>
</dbReference>
<reference evidence="8 10" key="1">
    <citation type="journal article" date="2011" name="J. Bacteriol.">
        <title>Complete Genome Sequence of Alicyclobacillus acidocaldarius Strain Tc-4-1.</title>
        <authorList>
            <person name="Chen Y."/>
            <person name="He Y."/>
            <person name="Zhang B."/>
            <person name="Yang J."/>
            <person name="Li W."/>
            <person name="Dong Z."/>
            <person name="Hu S."/>
        </authorList>
    </citation>
    <scope>NUCLEOTIDE SEQUENCE [LARGE SCALE GENOMIC DNA]</scope>
    <source>
        <strain evidence="8 10">Tc-4-1</strain>
    </source>
</reference>
<evidence type="ECO:0000259" key="6">
    <source>
        <dbReference type="Pfam" id="PF01609"/>
    </source>
</evidence>
<evidence type="ECO:0000256" key="1">
    <source>
        <dbReference type="ARBA" id="ARBA00003544"/>
    </source>
</evidence>
<dbReference type="GO" id="GO:0004803">
    <property type="term" value="F:transposase activity"/>
    <property type="evidence" value="ECO:0007669"/>
    <property type="project" value="InterPro"/>
</dbReference>
<dbReference type="InterPro" id="IPR002559">
    <property type="entry name" value="Transposase_11"/>
</dbReference>
<proteinExistence type="inferred from homology"/>
<dbReference type="PATRIC" id="fig|1048834.4.peg.1715"/>
<accession>F8ICR6</accession>
<dbReference type="KEGG" id="aad:TC41_1813"/>
<organism evidence="8 10">
    <name type="scientific">Alicyclobacillus acidocaldarius (strain Tc-4-1)</name>
    <name type="common">Bacillus acidocaldarius</name>
    <dbReference type="NCBI Taxonomy" id="1048834"/>
    <lineage>
        <taxon>Bacteria</taxon>
        <taxon>Bacillati</taxon>
        <taxon>Bacillota</taxon>
        <taxon>Bacilli</taxon>
        <taxon>Bacillales</taxon>
        <taxon>Alicyclobacillaceae</taxon>
        <taxon>Alicyclobacillus</taxon>
    </lineage>
</organism>
<evidence type="ECO:0008006" key="11">
    <source>
        <dbReference type="Google" id="ProtNLM"/>
    </source>
</evidence>
<sequence length="477" mass="54642">MLTRFPDSRSLWDDWLIRKLLPENHILLAIDQHIDFSFVEEETRDLYSLHHGRPAYAPEQLLRVLFLAYFYNLSDVRVAEELRYNLLYRAFAHFSLDDDTPDDSTLVVFRRRLGPERCARLLDRIVEQARQKGLLEGKRQCVDATVISANAAVQNRKELLRAARRRLFRAWERIDAKTAAETANQLQEEYTNASEPDLAKEEKLTQHLLDAVDAAGHTELQSLRDTVAQILSGEGGVTNLIDPDGRWGFKNKRTPFFGYKAHASMDASGIVTSVQILSGNEHEGEHLPELLEQDVRKGHRFTSVVADKGYDSIGNRNAIRSHGAKPEIPSRNAGVLAKTRFRYRPRKDTFVCPGRKETSGKTPFKGGFLYYFSQTDCQNCPLKTACLGKKETRKRVYLSDRVRESLQSQRSLRRALHDRKAIERTFGELKQWHGLGRARYRGKWRVAIQVYLTFLVVNVKRIVNLIQGRASKPVPAS</sequence>
<dbReference type="NCBIfam" id="NF033551">
    <property type="entry name" value="transpos_IS1182"/>
    <property type="match status" value="1"/>
</dbReference>
<evidence type="ECO:0000313" key="9">
    <source>
        <dbReference type="EMBL" id="AEJ43927.1"/>
    </source>
</evidence>
<feature type="domain" description="Transposase IS4-like" evidence="6">
    <location>
        <begin position="243"/>
        <end position="458"/>
    </location>
</feature>
<dbReference type="PANTHER" id="PTHR35604">
    <property type="entry name" value="TRANSPOSASE INSH FOR INSERTION SEQUENCE ELEMENT IS5A-RELATED"/>
    <property type="match status" value="1"/>
</dbReference>
<dbReference type="GO" id="GO:0006313">
    <property type="term" value="P:DNA transposition"/>
    <property type="evidence" value="ECO:0007669"/>
    <property type="project" value="InterPro"/>
</dbReference>
<dbReference type="RefSeq" id="WP_014464593.1">
    <property type="nucleotide sequence ID" value="NC_017167.1"/>
</dbReference>
<evidence type="ECO:0000256" key="4">
    <source>
        <dbReference type="ARBA" id="ARBA00023125"/>
    </source>
</evidence>
<comment type="function">
    <text evidence="1">Involved in the transposition of the insertion sequence IS5.</text>
</comment>
<dbReference type="Proteomes" id="UP000000292">
    <property type="component" value="Chromosome"/>
</dbReference>
<dbReference type="Pfam" id="PF01609">
    <property type="entry name" value="DDE_Tnp_1"/>
    <property type="match status" value="1"/>
</dbReference>
<keyword evidence="5" id="KW-0233">DNA recombination</keyword>
<dbReference type="NCBIfam" id="NF033581">
    <property type="entry name" value="transpos_IS5_4"/>
    <property type="match status" value="1"/>
</dbReference>
<evidence type="ECO:0000256" key="2">
    <source>
        <dbReference type="ARBA" id="ARBA00010075"/>
    </source>
</evidence>
<evidence type="ECO:0000256" key="5">
    <source>
        <dbReference type="ARBA" id="ARBA00023172"/>
    </source>
</evidence>
<dbReference type="InterPro" id="IPR012337">
    <property type="entry name" value="RNaseH-like_sf"/>
</dbReference>
<dbReference type="EMBL" id="CP002902">
    <property type="protein sequence ID" value="AEJ43731.1"/>
    <property type="molecule type" value="Genomic_DNA"/>
</dbReference>
<dbReference type="KEGG" id="aad:TC41_2015"/>
<gene>
    <name evidence="8" type="ordered locus">TC41_1813</name>
    <name evidence="9" type="ordered locus">TC41_2015</name>
</gene>
<keyword evidence="4" id="KW-0238">DNA-binding</keyword>
<keyword evidence="3" id="KW-0815">Transposition</keyword>
<dbReference type="InterPro" id="IPR047629">
    <property type="entry name" value="IS1182_transpos"/>
</dbReference>
<protein>
    <recommendedName>
        <fullName evidence="11">Transposase IS4 family protein</fullName>
    </recommendedName>
</protein>
<dbReference type="EMBL" id="CP002902">
    <property type="protein sequence ID" value="AEJ43927.1"/>
    <property type="molecule type" value="Genomic_DNA"/>
</dbReference>
<dbReference type="Pfam" id="PF05598">
    <property type="entry name" value="DUF772"/>
    <property type="match status" value="1"/>
</dbReference>